<dbReference type="SMART" id="SM00354">
    <property type="entry name" value="HTH_LACI"/>
    <property type="match status" value="1"/>
</dbReference>
<protein>
    <submittedName>
        <fullName evidence="6">Transcriptional regulator, LacI family</fullName>
    </submittedName>
</protein>
<keyword evidence="3" id="KW-0804">Transcription</keyword>
<evidence type="ECO:0000313" key="6">
    <source>
        <dbReference type="EMBL" id="SKA12853.1"/>
    </source>
</evidence>
<dbReference type="OrthoDB" id="9775106at2"/>
<name>A0A1T4RA52_9ENTE</name>
<keyword evidence="2" id="KW-0238">DNA-binding</keyword>
<feature type="domain" description="HTH cro/C1-type" evidence="5">
    <location>
        <begin position="2"/>
        <end position="45"/>
    </location>
</feature>
<dbReference type="SUPFAM" id="SSF53822">
    <property type="entry name" value="Periplasmic binding protein-like I"/>
    <property type="match status" value="1"/>
</dbReference>
<dbReference type="Pfam" id="PF13377">
    <property type="entry name" value="Peripla_BP_3"/>
    <property type="match status" value="1"/>
</dbReference>
<dbReference type="PANTHER" id="PTHR30146">
    <property type="entry name" value="LACI-RELATED TRANSCRIPTIONAL REPRESSOR"/>
    <property type="match status" value="1"/>
</dbReference>
<organism evidence="6 7">
    <name type="scientific">Pilibacter termitis</name>
    <dbReference type="NCBI Taxonomy" id="263852"/>
    <lineage>
        <taxon>Bacteria</taxon>
        <taxon>Bacillati</taxon>
        <taxon>Bacillota</taxon>
        <taxon>Bacilli</taxon>
        <taxon>Lactobacillales</taxon>
        <taxon>Enterococcaceae</taxon>
        <taxon>Pilibacter</taxon>
    </lineage>
</organism>
<feature type="domain" description="HTH lacI-type" evidence="4">
    <location>
        <begin position="4"/>
        <end position="58"/>
    </location>
</feature>
<evidence type="ECO:0000256" key="3">
    <source>
        <dbReference type="ARBA" id="ARBA00023163"/>
    </source>
</evidence>
<dbReference type="Gene3D" id="1.10.260.40">
    <property type="entry name" value="lambda repressor-like DNA-binding domains"/>
    <property type="match status" value="1"/>
</dbReference>
<gene>
    <name evidence="6" type="ORF">SAMN02745116_02505</name>
</gene>
<dbReference type="GO" id="GO:0003700">
    <property type="term" value="F:DNA-binding transcription factor activity"/>
    <property type="evidence" value="ECO:0007669"/>
    <property type="project" value="TreeGrafter"/>
</dbReference>
<dbReference type="InterPro" id="IPR001387">
    <property type="entry name" value="Cro/C1-type_HTH"/>
</dbReference>
<dbReference type="InterPro" id="IPR000843">
    <property type="entry name" value="HTH_LacI"/>
</dbReference>
<evidence type="ECO:0000313" key="7">
    <source>
        <dbReference type="Proteomes" id="UP000190328"/>
    </source>
</evidence>
<dbReference type="PROSITE" id="PS50932">
    <property type="entry name" value="HTH_LACI_2"/>
    <property type="match status" value="1"/>
</dbReference>
<dbReference type="STRING" id="263852.SAMN02745116_02505"/>
<dbReference type="EMBL" id="FUXI01000043">
    <property type="protein sequence ID" value="SKA12853.1"/>
    <property type="molecule type" value="Genomic_DNA"/>
</dbReference>
<sequence length="327" mass="36910">MKKITIKDVAKAAGVSVSAVSRVFNDYEDISTETKEKVLQVAKQLKYVPNSAARHLSAKNKKTIALILNEINVTRGVAMPLEILSAVIDYLDRTEYEFVLYATNTKKQKEKTLFQFCNEHDITGILIQGLRVGDPYYLELKTFDLPTVALELDIENEKVGKVSTDNEKAAMEVTQYLQDIGYKKILFINGRKGAAVSIAREKGYRCAVETPHIIYADYDEEIAYKKTLELLEDLQFDAIFAASDMMAIGVIKALRTKKLEKKIAVVGFDDITLASYITPSLTTIRQNIPKIATDATKDLIRLIEKKVVKNRFVPYELIIRESTPEKE</sequence>
<dbReference type="AlphaFoldDB" id="A0A1T4RA52"/>
<reference evidence="7" key="1">
    <citation type="submission" date="2017-02" db="EMBL/GenBank/DDBJ databases">
        <authorList>
            <person name="Varghese N."/>
            <person name="Submissions S."/>
        </authorList>
    </citation>
    <scope>NUCLEOTIDE SEQUENCE [LARGE SCALE GENOMIC DNA]</scope>
    <source>
        <strain evidence="7">ATCC BAA-1030</strain>
    </source>
</reference>
<evidence type="ECO:0000256" key="2">
    <source>
        <dbReference type="ARBA" id="ARBA00023125"/>
    </source>
</evidence>
<dbReference type="InterPro" id="IPR028082">
    <property type="entry name" value="Peripla_BP_I"/>
</dbReference>
<accession>A0A1T4RA52</accession>
<dbReference type="PRINTS" id="PR00036">
    <property type="entry name" value="HTHLACI"/>
</dbReference>
<dbReference type="SUPFAM" id="SSF47413">
    <property type="entry name" value="lambda repressor-like DNA-binding domains"/>
    <property type="match status" value="1"/>
</dbReference>
<dbReference type="CDD" id="cd01392">
    <property type="entry name" value="HTH_LacI"/>
    <property type="match status" value="1"/>
</dbReference>
<keyword evidence="7" id="KW-1185">Reference proteome</keyword>
<dbReference type="PANTHER" id="PTHR30146:SF109">
    <property type="entry name" value="HTH-TYPE TRANSCRIPTIONAL REGULATOR GALS"/>
    <property type="match status" value="1"/>
</dbReference>
<dbReference type="GO" id="GO:0000976">
    <property type="term" value="F:transcription cis-regulatory region binding"/>
    <property type="evidence" value="ECO:0007669"/>
    <property type="project" value="TreeGrafter"/>
</dbReference>
<keyword evidence="1" id="KW-0805">Transcription regulation</keyword>
<dbReference type="CDD" id="cd06267">
    <property type="entry name" value="PBP1_LacI_sugar_binding-like"/>
    <property type="match status" value="1"/>
</dbReference>
<dbReference type="Gene3D" id="3.40.50.2300">
    <property type="match status" value="2"/>
</dbReference>
<dbReference type="Pfam" id="PF00356">
    <property type="entry name" value="LacI"/>
    <property type="match status" value="1"/>
</dbReference>
<proteinExistence type="predicted"/>
<dbReference type="InterPro" id="IPR046335">
    <property type="entry name" value="LacI/GalR-like_sensor"/>
</dbReference>
<dbReference type="RefSeq" id="WP_078808389.1">
    <property type="nucleotide sequence ID" value="NZ_FUXI01000043.1"/>
</dbReference>
<dbReference type="InterPro" id="IPR010982">
    <property type="entry name" value="Lambda_DNA-bd_dom_sf"/>
</dbReference>
<evidence type="ECO:0000259" key="4">
    <source>
        <dbReference type="PROSITE" id="PS50932"/>
    </source>
</evidence>
<dbReference type="Proteomes" id="UP000190328">
    <property type="component" value="Unassembled WGS sequence"/>
</dbReference>
<dbReference type="PROSITE" id="PS50943">
    <property type="entry name" value="HTH_CROC1"/>
    <property type="match status" value="1"/>
</dbReference>
<evidence type="ECO:0000256" key="1">
    <source>
        <dbReference type="ARBA" id="ARBA00023015"/>
    </source>
</evidence>
<evidence type="ECO:0000259" key="5">
    <source>
        <dbReference type="PROSITE" id="PS50943"/>
    </source>
</evidence>